<protein>
    <submittedName>
        <fullName evidence="1">SET domain-containing protein</fullName>
    </submittedName>
</protein>
<dbReference type="PANTHER" id="PTHR13271:SF103">
    <property type="entry name" value="N-METHYLTRANSFERASE DOMAIN AND SET DOMAIN CONTAINING PROTEIN-RELATED"/>
    <property type="match status" value="1"/>
</dbReference>
<dbReference type="AlphaFoldDB" id="A0A2K3LCC4"/>
<comment type="caution">
    <text evidence="1">The sequence shown here is derived from an EMBL/GenBank/DDBJ whole genome shotgun (WGS) entry which is preliminary data.</text>
</comment>
<accession>A0A2K3LCC4</accession>
<sequence>MSVNCVFMNSEFIWDWLCPHIMHYGKVDPSTNSLKFCLSRPCRSGEECCLSYGNFSSSHFITFYGFLPRGDNPYDVIPLDIDSSDIDSIEDKPVSNWAVHMLQGNLENELEVLGDLKDIFDDMMDNMGDIDLDDRENYSWDEKLAVDFKNLQRRIAHSISISCQTGVSMLKNELRKCLAEDILG</sequence>
<dbReference type="InterPro" id="IPR050600">
    <property type="entry name" value="SETD3_SETD6_MTase"/>
</dbReference>
<reference evidence="1 2" key="1">
    <citation type="journal article" date="2014" name="Am. J. Bot.">
        <title>Genome assembly and annotation for red clover (Trifolium pratense; Fabaceae).</title>
        <authorList>
            <person name="Istvanek J."/>
            <person name="Jaros M."/>
            <person name="Krenek A."/>
            <person name="Repkova J."/>
        </authorList>
    </citation>
    <scope>NUCLEOTIDE SEQUENCE [LARGE SCALE GENOMIC DNA]</scope>
    <source>
        <strain evidence="2">cv. Tatra</strain>
        <tissue evidence="1">Young leaves</tissue>
    </source>
</reference>
<dbReference type="GO" id="GO:0016279">
    <property type="term" value="F:protein-lysine N-methyltransferase activity"/>
    <property type="evidence" value="ECO:0007669"/>
    <property type="project" value="TreeGrafter"/>
</dbReference>
<dbReference type="EMBL" id="ASHM01030186">
    <property type="protein sequence ID" value="PNX76154.1"/>
    <property type="molecule type" value="Genomic_DNA"/>
</dbReference>
<proteinExistence type="predicted"/>
<gene>
    <name evidence="1" type="ORF">L195_g032099</name>
</gene>
<dbReference type="InterPro" id="IPR046341">
    <property type="entry name" value="SET_dom_sf"/>
</dbReference>
<dbReference type="PANTHER" id="PTHR13271">
    <property type="entry name" value="UNCHARACTERIZED PUTATIVE METHYLTRANSFERASE"/>
    <property type="match status" value="1"/>
</dbReference>
<dbReference type="SUPFAM" id="SSF82199">
    <property type="entry name" value="SET domain"/>
    <property type="match status" value="1"/>
</dbReference>
<organism evidence="1 2">
    <name type="scientific">Trifolium pratense</name>
    <name type="common">Red clover</name>
    <dbReference type="NCBI Taxonomy" id="57577"/>
    <lineage>
        <taxon>Eukaryota</taxon>
        <taxon>Viridiplantae</taxon>
        <taxon>Streptophyta</taxon>
        <taxon>Embryophyta</taxon>
        <taxon>Tracheophyta</taxon>
        <taxon>Spermatophyta</taxon>
        <taxon>Magnoliopsida</taxon>
        <taxon>eudicotyledons</taxon>
        <taxon>Gunneridae</taxon>
        <taxon>Pentapetalae</taxon>
        <taxon>rosids</taxon>
        <taxon>fabids</taxon>
        <taxon>Fabales</taxon>
        <taxon>Fabaceae</taxon>
        <taxon>Papilionoideae</taxon>
        <taxon>50 kb inversion clade</taxon>
        <taxon>NPAAA clade</taxon>
        <taxon>Hologalegina</taxon>
        <taxon>IRL clade</taxon>
        <taxon>Trifolieae</taxon>
        <taxon>Trifolium</taxon>
    </lineage>
</organism>
<dbReference type="STRING" id="57577.A0A2K3LCC4"/>
<dbReference type="Proteomes" id="UP000236291">
    <property type="component" value="Unassembled WGS sequence"/>
</dbReference>
<name>A0A2K3LCC4_TRIPR</name>
<evidence type="ECO:0000313" key="2">
    <source>
        <dbReference type="Proteomes" id="UP000236291"/>
    </source>
</evidence>
<dbReference type="Gene3D" id="3.90.1410.10">
    <property type="entry name" value="set domain protein methyltransferase, domain 1"/>
    <property type="match status" value="1"/>
</dbReference>
<reference evidence="1 2" key="2">
    <citation type="journal article" date="2017" name="Front. Plant Sci.">
        <title>Gene Classification and Mining of Molecular Markers Useful in Red Clover (Trifolium pratense) Breeding.</title>
        <authorList>
            <person name="Istvanek J."/>
            <person name="Dluhosova J."/>
            <person name="Dluhos P."/>
            <person name="Patkova L."/>
            <person name="Nedelnik J."/>
            <person name="Repkova J."/>
        </authorList>
    </citation>
    <scope>NUCLEOTIDE SEQUENCE [LARGE SCALE GENOMIC DNA]</scope>
    <source>
        <strain evidence="2">cv. Tatra</strain>
        <tissue evidence="1">Young leaves</tissue>
    </source>
</reference>
<evidence type="ECO:0000313" key="1">
    <source>
        <dbReference type="EMBL" id="PNX76154.1"/>
    </source>
</evidence>